<proteinExistence type="predicted"/>
<dbReference type="AlphaFoldDB" id="A0A951MEU7"/>
<comment type="caution">
    <text evidence="1">The sequence shown here is derived from an EMBL/GenBank/DDBJ whole genome shotgun (WGS) entry which is preliminary data.</text>
</comment>
<dbReference type="InterPro" id="IPR022385">
    <property type="entry name" value="Rhs_assc_core"/>
</dbReference>
<evidence type="ECO:0000313" key="2">
    <source>
        <dbReference type="Proteomes" id="UP000727490"/>
    </source>
</evidence>
<evidence type="ECO:0008006" key="3">
    <source>
        <dbReference type="Google" id="ProtNLM"/>
    </source>
</evidence>
<dbReference type="Gene3D" id="2.180.10.10">
    <property type="entry name" value="RHS repeat-associated core"/>
    <property type="match status" value="1"/>
</dbReference>
<name>A0A951MEU7_9BACT</name>
<dbReference type="Proteomes" id="UP000727490">
    <property type="component" value="Unassembled WGS sequence"/>
</dbReference>
<dbReference type="PANTHER" id="PTHR32305">
    <property type="match status" value="1"/>
</dbReference>
<accession>A0A951MEU7</accession>
<dbReference type="EMBL" id="RPHB01000009">
    <property type="protein sequence ID" value="MBW3469839.1"/>
    <property type="molecule type" value="Genomic_DNA"/>
</dbReference>
<dbReference type="PANTHER" id="PTHR32305:SF15">
    <property type="entry name" value="PROTEIN RHSA-RELATED"/>
    <property type="match status" value="1"/>
</dbReference>
<gene>
    <name evidence="1" type="ORF">EGN73_18745</name>
</gene>
<dbReference type="NCBIfam" id="TIGR03696">
    <property type="entry name" value="Rhs_assc_core"/>
    <property type="match status" value="1"/>
</dbReference>
<keyword evidence="2" id="KW-1185">Reference proteome</keyword>
<reference evidence="1 2" key="1">
    <citation type="journal article" date="2020" name="Syst. Appl. Microbiol.">
        <title>Arthrospiribacter ruber gen. nov., sp. nov., a novel bacterium isolated from Arthrospira cultures.</title>
        <authorList>
            <person name="Waleron M."/>
            <person name="Misztak A."/>
            <person name="Waleron M.M."/>
            <person name="Furmaniak M."/>
            <person name="Mrozik A."/>
            <person name="Waleron K."/>
        </authorList>
    </citation>
    <scope>NUCLEOTIDE SEQUENCE [LARGE SCALE GENOMIC DNA]</scope>
    <source>
        <strain evidence="1 2">DPMB0001</strain>
    </source>
</reference>
<organism evidence="1 2">
    <name type="scientific">Arthrospiribacter ruber</name>
    <dbReference type="NCBI Taxonomy" id="2487934"/>
    <lineage>
        <taxon>Bacteria</taxon>
        <taxon>Pseudomonadati</taxon>
        <taxon>Bacteroidota</taxon>
        <taxon>Cytophagia</taxon>
        <taxon>Cytophagales</taxon>
        <taxon>Cyclobacteriaceae</taxon>
        <taxon>Arthrospiribacter</taxon>
    </lineage>
</organism>
<sequence length="411" mass="46187">MAMSGIPNPFTLFRIVDLIADDLQQYQAPEAFMGYALYDSDSNLYERGKHILSKKAANNHEELNQKLYISKTGYVETYLVNETNEDVWFDDFTVMSTTPLIVQETHYDPWGLELTGLGYQYGGIKANKYLYQGKELIDDLSLNIYDFHARGYDPVIGRTWQLDPMADSYYPWSPYAWVMNNPLKYMDPTGMFSTHTDEDGNVVAVYDDGDLGVYRHEGSVTKKDIDSRHSKDNTTAGGEKMGRTIHTFSFANFEALERGEIVEEGRIDYGSTWAKDKIQSSLDEITGFFTDYIWKANGGEKYDIKKKSPNGNVYYGSQVEKGVYASARDAGNILAGATARKFNVPFEVAMSGFGALNLAGNNRMKGAAILGFHYSTKNGINPGYLWNKPFFGENPASGVMQFHGYFNGGKK</sequence>
<evidence type="ECO:0000313" key="1">
    <source>
        <dbReference type="EMBL" id="MBW3469839.1"/>
    </source>
</evidence>
<dbReference type="InterPro" id="IPR050708">
    <property type="entry name" value="T6SS_VgrG/RHS"/>
</dbReference>
<protein>
    <recommendedName>
        <fullName evidence="3">RHS repeat-associated core domain-containing protein</fullName>
    </recommendedName>
</protein>